<protein>
    <submittedName>
        <fullName evidence="1">Uncharacterized protein</fullName>
    </submittedName>
</protein>
<proteinExistence type="predicted"/>
<reference evidence="1" key="2">
    <citation type="journal article" date="2015" name="Fish Shellfish Immunol.">
        <title>Early steps in the European eel (Anguilla anguilla)-Vibrio vulnificus interaction in the gills: Role of the RtxA13 toxin.</title>
        <authorList>
            <person name="Callol A."/>
            <person name="Pajuelo D."/>
            <person name="Ebbesson L."/>
            <person name="Teles M."/>
            <person name="MacKenzie S."/>
            <person name="Amaro C."/>
        </authorList>
    </citation>
    <scope>NUCLEOTIDE SEQUENCE</scope>
</reference>
<sequence>MLHANYLSFLPQFKTYTPHTCAKQS</sequence>
<accession>A0A0E9TYD4</accession>
<evidence type="ECO:0000313" key="1">
    <source>
        <dbReference type="EMBL" id="JAH57940.1"/>
    </source>
</evidence>
<dbReference type="EMBL" id="GBXM01050637">
    <property type="protein sequence ID" value="JAH57940.1"/>
    <property type="molecule type" value="Transcribed_RNA"/>
</dbReference>
<organism evidence="1">
    <name type="scientific">Anguilla anguilla</name>
    <name type="common">European freshwater eel</name>
    <name type="synonym">Muraena anguilla</name>
    <dbReference type="NCBI Taxonomy" id="7936"/>
    <lineage>
        <taxon>Eukaryota</taxon>
        <taxon>Metazoa</taxon>
        <taxon>Chordata</taxon>
        <taxon>Craniata</taxon>
        <taxon>Vertebrata</taxon>
        <taxon>Euteleostomi</taxon>
        <taxon>Actinopterygii</taxon>
        <taxon>Neopterygii</taxon>
        <taxon>Teleostei</taxon>
        <taxon>Anguilliformes</taxon>
        <taxon>Anguillidae</taxon>
        <taxon>Anguilla</taxon>
    </lineage>
</organism>
<reference evidence="1" key="1">
    <citation type="submission" date="2014-11" db="EMBL/GenBank/DDBJ databases">
        <authorList>
            <person name="Amaro Gonzalez C."/>
        </authorList>
    </citation>
    <scope>NUCLEOTIDE SEQUENCE</scope>
</reference>
<dbReference type="AlphaFoldDB" id="A0A0E9TYD4"/>
<name>A0A0E9TYD4_ANGAN</name>